<dbReference type="OrthoDB" id="9780507at2"/>
<keyword evidence="2" id="KW-1003">Cell membrane</keyword>
<evidence type="ECO:0000256" key="7">
    <source>
        <dbReference type="SAM" id="Phobius"/>
    </source>
</evidence>
<keyword evidence="10" id="KW-1185">Reference proteome</keyword>
<dbReference type="InterPro" id="IPR000326">
    <property type="entry name" value="PAP2/HPO"/>
</dbReference>
<name>A0A368K0B2_9HYPH</name>
<dbReference type="Pfam" id="PF01569">
    <property type="entry name" value="PAP2"/>
    <property type="match status" value="1"/>
</dbReference>
<keyword evidence="5 7" id="KW-1133">Transmembrane helix</keyword>
<evidence type="ECO:0000313" key="10">
    <source>
        <dbReference type="Proteomes" id="UP000253420"/>
    </source>
</evidence>
<gene>
    <name evidence="9" type="ORF">DUT91_24415</name>
</gene>
<evidence type="ECO:0000313" key="9">
    <source>
        <dbReference type="EMBL" id="RCS21400.1"/>
    </source>
</evidence>
<evidence type="ECO:0000256" key="4">
    <source>
        <dbReference type="ARBA" id="ARBA00022801"/>
    </source>
</evidence>
<organism evidence="9 10">
    <name type="scientific">Phyllobacterium salinisoli</name>
    <dbReference type="NCBI Taxonomy" id="1899321"/>
    <lineage>
        <taxon>Bacteria</taxon>
        <taxon>Pseudomonadati</taxon>
        <taxon>Pseudomonadota</taxon>
        <taxon>Alphaproteobacteria</taxon>
        <taxon>Hyphomicrobiales</taxon>
        <taxon>Phyllobacteriaceae</taxon>
        <taxon>Phyllobacterium</taxon>
    </lineage>
</organism>
<dbReference type="InterPro" id="IPR036938">
    <property type="entry name" value="PAP2/HPO_sf"/>
</dbReference>
<comment type="caution">
    <text evidence="9">The sequence shown here is derived from an EMBL/GenBank/DDBJ whole genome shotgun (WGS) entry which is preliminary data.</text>
</comment>
<proteinExistence type="predicted"/>
<dbReference type="SMART" id="SM00014">
    <property type="entry name" value="acidPPc"/>
    <property type="match status" value="1"/>
</dbReference>
<feature type="transmembrane region" description="Helical" evidence="7">
    <location>
        <begin position="129"/>
        <end position="152"/>
    </location>
</feature>
<evidence type="ECO:0000256" key="1">
    <source>
        <dbReference type="ARBA" id="ARBA00004651"/>
    </source>
</evidence>
<protein>
    <submittedName>
        <fullName evidence="9">Phosphatase PAP2 family protein</fullName>
    </submittedName>
</protein>
<dbReference type="GO" id="GO:0005886">
    <property type="term" value="C:plasma membrane"/>
    <property type="evidence" value="ECO:0007669"/>
    <property type="project" value="UniProtKB-SubCell"/>
</dbReference>
<evidence type="ECO:0000259" key="8">
    <source>
        <dbReference type="SMART" id="SM00014"/>
    </source>
</evidence>
<sequence>MPSNHFAAATARTDLPTGFRDGSKRGEWITLYDGYKVIPVVRRFDLQPWHLALLLIGVISILPIVALVDPIAVNHKEQWPVWLQGAAARTTHFGKGHWWLIPAGLIAIGGTVAVRRFKVDDPQTTGIVAYSWLFVITAGGVSAFSALLKYLIGRARPAHFQELGPLHLNPLPFVSDTTLLLNASFASFPSGHSTMVAAACTLIAMRWPRLRMAVLVLALWLAFTRVVVGAHYPSDIIAALLLGSFGVILVSAHFPSRLVSKLMGSRAKEVPVTGQQGNIA</sequence>
<dbReference type="Gene3D" id="1.20.144.10">
    <property type="entry name" value="Phosphatidic acid phosphatase type 2/haloperoxidase"/>
    <property type="match status" value="1"/>
</dbReference>
<dbReference type="EMBL" id="QOZG01000047">
    <property type="protein sequence ID" value="RCS21400.1"/>
    <property type="molecule type" value="Genomic_DNA"/>
</dbReference>
<evidence type="ECO:0000256" key="6">
    <source>
        <dbReference type="ARBA" id="ARBA00023136"/>
    </source>
</evidence>
<dbReference type="GO" id="GO:0016787">
    <property type="term" value="F:hydrolase activity"/>
    <property type="evidence" value="ECO:0007669"/>
    <property type="project" value="UniProtKB-KW"/>
</dbReference>
<keyword evidence="3 7" id="KW-0812">Transmembrane</keyword>
<comment type="subcellular location">
    <subcellularLocation>
        <location evidence="1">Cell membrane</location>
        <topology evidence="1">Multi-pass membrane protein</topology>
    </subcellularLocation>
</comment>
<feature type="domain" description="Phosphatidic acid phosphatase type 2/haloperoxidase" evidence="8">
    <location>
        <begin position="131"/>
        <end position="251"/>
    </location>
</feature>
<dbReference type="PANTHER" id="PTHR14969">
    <property type="entry name" value="SPHINGOSINE-1-PHOSPHATE PHOSPHOHYDROLASE"/>
    <property type="match status" value="1"/>
</dbReference>
<evidence type="ECO:0000256" key="2">
    <source>
        <dbReference type="ARBA" id="ARBA00022475"/>
    </source>
</evidence>
<feature type="transmembrane region" description="Helical" evidence="7">
    <location>
        <begin position="212"/>
        <end position="230"/>
    </location>
</feature>
<dbReference type="Proteomes" id="UP000253420">
    <property type="component" value="Unassembled WGS sequence"/>
</dbReference>
<keyword evidence="6 7" id="KW-0472">Membrane</keyword>
<feature type="transmembrane region" description="Helical" evidence="7">
    <location>
        <begin position="49"/>
        <end position="68"/>
    </location>
</feature>
<dbReference type="AlphaFoldDB" id="A0A368K0B2"/>
<evidence type="ECO:0000256" key="3">
    <source>
        <dbReference type="ARBA" id="ARBA00022692"/>
    </source>
</evidence>
<feature type="transmembrane region" description="Helical" evidence="7">
    <location>
        <begin position="98"/>
        <end position="117"/>
    </location>
</feature>
<evidence type="ECO:0000256" key="5">
    <source>
        <dbReference type="ARBA" id="ARBA00022989"/>
    </source>
</evidence>
<dbReference type="SUPFAM" id="SSF48317">
    <property type="entry name" value="Acid phosphatase/Vanadium-dependent haloperoxidase"/>
    <property type="match status" value="1"/>
</dbReference>
<keyword evidence="4" id="KW-0378">Hydrolase</keyword>
<dbReference type="PANTHER" id="PTHR14969:SF62">
    <property type="entry name" value="DECAPRENYLPHOSPHORYL-5-PHOSPHORIBOSE PHOSPHATASE RV3807C-RELATED"/>
    <property type="match status" value="1"/>
</dbReference>
<accession>A0A368K0B2</accession>
<dbReference type="RefSeq" id="WP_114442984.1">
    <property type="nucleotide sequence ID" value="NZ_QOZG01000047.1"/>
</dbReference>
<feature type="transmembrane region" description="Helical" evidence="7">
    <location>
        <begin position="236"/>
        <end position="256"/>
    </location>
</feature>
<reference evidence="9 10" key="1">
    <citation type="submission" date="2018-07" db="EMBL/GenBank/DDBJ databases">
        <title>The draft genome of Phyllobacterium salinisoli.</title>
        <authorList>
            <person name="Liu L."/>
            <person name="Li L."/>
            <person name="Zhang X."/>
            <person name="Liang L."/>
        </authorList>
    </citation>
    <scope>NUCLEOTIDE SEQUENCE [LARGE SCALE GENOMIC DNA]</scope>
    <source>
        <strain evidence="9 10">LLAN61</strain>
    </source>
</reference>